<gene>
    <name evidence="1" type="ORF">LCGC14_0224190</name>
</gene>
<dbReference type="EMBL" id="LAZR01000107">
    <property type="protein sequence ID" value="KKN90836.1"/>
    <property type="molecule type" value="Genomic_DNA"/>
</dbReference>
<sequence>MNENEYEKALYEIISKEEFDKIKRDILQLIEVYLNAYSKRTVIDYINTLRLSNNCIKCTNYNHGRMYWICNKDHNIYFHRKIRLEYPNSNAVIVIDWDIKNSKTHGET</sequence>
<name>A0A0F9WWT5_9ZZZZ</name>
<comment type="caution">
    <text evidence="1">The sequence shown here is derived from an EMBL/GenBank/DDBJ whole genome shotgun (WGS) entry which is preliminary data.</text>
</comment>
<protein>
    <submittedName>
        <fullName evidence="1">Uncharacterized protein</fullName>
    </submittedName>
</protein>
<accession>A0A0F9WWT5</accession>
<dbReference type="AlphaFoldDB" id="A0A0F9WWT5"/>
<organism evidence="1">
    <name type="scientific">marine sediment metagenome</name>
    <dbReference type="NCBI Taxonomy" id="412755"/>
    <lineage>
        <taxon>unclassified sequences</taxon>
        <taxon>metagenomes</taxon>
        <taxon>ecological metagenomes</taxon>
    </lineage>
</organism>
<proteinExistence type="predicted"/>
<evidence type="ECO:0000313" key="1">
    <source>
        <dbReference type="EMBL" id="KKN90836.1"/>
    </source>
</evidence>
<reference evidence="1" key="1">
    <citation type="journal article" date="2015" name="Nature">
        <title>Complex archaea that bridge the gap between prokaryotes and eukaryotes.</title>
        <authorList>
            <person name="Spang A."/>
            <person name="Saw J.H."/>
            <person name="Jorgensen S.L."/>
            <person name="Zaremba-Niedzwiedzka K."/>
            <person name="Martijn J."/>
            <person name="Lind A.E."/>
            <person name="van Eijk R."/>
            <person name="Schleper C."/>
            <person name="Guy L."/>
            <person name="Ettema T.J."/>
        </authorList>
    </citation>
    <scope>NUCLEOTIDE SEQUENCE</scope>
</reference>